<dbReference type="EMBL" id="PDLK01000002">
    <property type="protein sequence ID" value="PHH03188.1"/>
    <property type="molecule type" value="Genomic_DNA"/>
</dbReference>
<reference evidence="3" key="1">
    <citation type="submission" date="2017-09" db="EMBL/GenBank/DDBJ databases">
        <title>FDA dAtabase for Regulatory Grade micrObial Sequences (FDA-ARGOS): Supporting development and validation of Infectious Disease Dx tests.</title>
        <authorList>
            <person name="Minogue T."/>
            <person name="Wolcott M."/>
            <person name="Wasieloski L."/>
            <person name="Aguilar W."/>
            <person name="Moore D."/>
            <person name="Tallon L."/>
            <person name="Sadzewicz L."/>
            <person name="Ott S."/>
            <person name="Zhao X."/>
            <person name="Nagaraj S."/>
            <person name="Vavikolanu K."/>
            <person name="Aluvathingal J."/>
            <person name="Nadendla S."/>
            <person name="Sichtig H."/>
        </authorList>
    </citation>
    <scope>NUCLEOTIDE SEQUENCE [LARGE SCALE GENOMIC DNA]</scope>
    <source>
        <strain evidence="3">FDAARGOS_404</strain>
    </source>
</reference>
<reference evidence="1" key="2">
    <citation type="submission" date="2017-09" db="EMBL/GenBank/DDBJ databases">
        <title>FDA dAtabase for Regulatory Grade micrObial Sequences (FDA-ARGOS): Supporting development and validation of Infectious Disease Dx tests.</title>
        <authorList>
            <person name="Minogue T."/>
            <person name="Wolcott M."/>
            <person name="Wasieloski L."/>
            <person name="Aguilar W."/>
            <person name="Moore D."/>
            <person name="Tallon L.J."/>
            <person name="Sadzewicz L."/>
            <person name="Ott S."/>
            <person name="Zhao X."/>
            <person name="Nagaraj S."/>
            <person name="Vavikolanu K."/>
            <person name="Aluvathingal J."/>
            <person name="Nadendla S."/>
            <person name="Sichtig H."/>
        </authorList>
    </citation>
    <scope>NUCLEOTIDE SEQUENCE</scope>
    <source>
        <strain evidence="1">FDAARGOS_404</strain>
    </source>
</reference>
<accession>A0A4V6JIG1</accession>
<dbReference type="AlphaFoldDB" id="A0A4V6JIG1"/>
<dbReference type="PIRSF" id="PIRSF033535">
    <property type="entry name" value="UCP033535_plp"/>
    <property type="match status" value="1"/>
</dbReference>
<dbReference type="Proteomes" id="UP000310719">
    <property type="component" value="Chromosome"/>
</dbReference>
<gene>
    <name evidence="1" type="ORF">CRX53_03985</name>
    <name evidence="2" type="ORF">NCTC13032_01771</name>
</gene>
<evidence type="ECO:0000313" key="2">
    <source>
        <dbReference type="EMBL" id="VTP64963.1"/>
    </source>
</evidence>
<dbReference type="EMBL" id="LR590464">
    <property type="protein sequence ID" value="VTP64963.1"/>
    <property type="molecule type" value="Genomic_DNA"/>
</dbReference>
<reference evidence="2 4" key="3">
    <citation type="submission" date="2019-05" db="EMBL/GenBank/DDBJ databases">
        <authorList>
            <consortium name="Pathogen Informatics"/>
        </authorList>
    </citation>
    <scope>NUCLEOTIDE SEQUENCE [LARGE SCALE GENOMIC DNA]</scope>
    <source>
        <strain evidence="2 4">NCTC13032</strain>
    </source>
</reference>
<evidence type="ECO:0000313" key="3">
    <source>
        <dbReference type="Proteomes" id="UP000222768"/>
    </source>
</evidence>
<sequence length="202" mass="21860">MRLTQWGAALTGAAALLLTACTVVDLDENGKPIMPADPNAKASFDNQTPQQIAQQTWQPRILDAAKNHALDASALSTQLKTPSDKPQSVFVRLIGKVERVEASNANEQKLVMTVNGQPLEIQSGPVMRGNAIRDAAGFRFDEFTNQVQYAQLSRALNREAVKHLPKVDDSWRGKNATVLFATTLTGGKANEAAALELKQEAP</sequence>
<dbReference type="SUPFAM" id="SSF141318">
    <property type="entry name" value="TM0957-like"/>
    <property type="match status" value="1"/>
</dbReference>
<evidence type="ECO:0000313" key="1">
    <source>
        <dbReference type="EMBL" id="PHH03188.1"/>
    </source>
</evidence>
<dbReference type="InterPro" id="IPR036215">
    <property type="entry name" value="TM0957-like_sf"/>
</dbReference>
<dbReference type="STRING" id="83655.APT61_16690"/>
<dbReference type="Proteomes" id="UP000222768">
    <property type="component" value="Unassembled WGS sequence"/>
</dbReference>
<proteinExistence type="predicted"/>
<dbReference type="PROSITE" id="PS51257">
    <property type="entry name" value="PROKAR_LIPOPROTEIN"/>
    <property type="match status" value="1"/>
</dbReference>
<dbReference type="InterPro" id="IPR014582">
    <property type="entry name" value="UCP033535_lipo"/>
</dbReference>
<dbReference type="RefSeq" id="WP_032616972.1">
    <property type="nucleotide sequence ID" value="NZ_CP083630.1"/>
</dbReference>
<dbReference type="Pfam" id="PF10054">
    <property type="entry name" value="DUF2291"/>
    <property type="match status" value="1"/>
</dbReference>
<keyword evidence="2" id="KW-0449">Lipoprotein</keyword>
<evidence type="ECO:0000313" key="4">
    <source>
        <dbReference type="Proteomes" id="UP000310719"/>
    </source>
</evidence>
<name>A0A4V6JIG1_9ENTR</name>
<organism evidence="2 4">
    <name type="scientific">Leclercia adecarboxylata</name>
    <dbReference type="NCBI Taxonomy" id="83655"/>
    <lineage>
        <taxon>Bacteria</taxon>
        <taxon>Pseudomonadati</taxon>
        <taxon>Pseudomonadota</taxon>
        <taxon>Gammaproteobacteria</taxon>
        <taxon>Enterobacterales</taxon>
        <taxon>Enterobacteriaceae</taxon>
        <taxon>Leclercia</taxon>
    </lineage>
</organism>
<protein>
    <submittedName>
        <fullName evidence="1">DUF2291 domain-containing protein</fullName>
    </submittedName>
    <submittedName>
        <fullName evidence="2">Predicted periplasmic lipoprotein</fullName>
    </submittedName>
</protein>